<evidence type="ECO:0000313" key="1">
    <source>
        <dbReference type="EMBL" id="MFC6055852.1"/>
    </source>
</evidence>
<organism evidence="1 2">
    <name type="scientific">Streptomyces pratens</name>
    <dbReference type="NCBI Taxonomy" id="887456"/>
    <lineage>
        <taxon>Bacteria</taxon>
        <taxon>Bacillati</taxon>
        <taxon>Actinomycetota</taxon>
        <taxon>Actinomycetes</taxon>
        <taxon>Kitasatosporales</taxon>
        <taxon>Streptomycetaceae</taxon>
        <taxon>Streptomyces</taxon>
    </lineage>
</organism>
<reference evidence="2" key="1">
    <citation type="journal article" date="2019" name="Int. J. Syst. Evol. Microbiol.">
        <title>The Global Catalogue of Microorganisms (GCM) 10K type strain sequencing project: providing services to taxonomists for standard genome sequencing and annotation.</title>
        <authorList>
            <consortium name="The Broad Institute Genomics Platform"/>
            <consortium name="The Broad Institute Genome Sequencing Center for Infectious Disease"/>
            <person name="Wu L."/>
            <person name="Ma J."/>
        </authorList>
    </citation>
    <scope>NUCLEOTIDE SEQUENCE [LARGE SCALE GENOMIC DNA]</scope>
    <source>
        <strain evidence="2">JCM 12763</strain>
    </source>
</reference>
<comment type="caution">
    <text evidence="1">The sequence shown here is derived from an EMBL/GenBank/DDBJ whole genome shotgun (WGS) entry which is preliminary data.</text>
</comment>
<keyword evidence="2" id="KW-1185">Reference proteome</keyword>
<dbReference type="Proteomes" id="UP001596242">
    <property type="component" value="Unassembled WGS sequence"/>
</dbReference>
<dbReference type="InterPro" id="IPR048868">
    <property type="entry name" value="OGG-like_put"/>
</dbReference>
<dbReference type="RefSeq" id="WP_386395527.1">
    <property type="nucleotide sequence ID" value="NZ_JBHSPT010000023.1"/>
</dbReference>
<dbReference type="EMBL" id="JBHSPT010000023">
    <property type="protein sequence ID" value="MFC6055852.1"/>
    <property type="molecule type" value="Genomic_DNA"/>
</dbReference>
<proteinExistence type="predicted"/>
<sequence length="228" mass="25462">MNLIPAGTAVPDHGAVLGQAIPFDRDRWLARLPSADWWPPELDDCPTVAGRRRVDRSVVFGIAERADSLEGRRHLLTAALIWGTGTKAQSVARRARIFSKSSPRDIDEHLEAALGILREKGAVAAYYAFNNKHRIRFLGPAFFTKVLYFAGHEQPTGAWRPLILDRFVALALRAAGTGDKWPTSGWKTPCYGRYLSLVHEHARREGVLPDQIEAALFAHGKQLVRRPR</sequence>
<gene>
    <name evidence="1" type="ORF">ACFP50_10400</name>
</gene>
<protein>
    <submittedName>
        <fullName evidence="1">Uncharacterized protein</fullName>
    </submittedName>
</protein>
<name>A0ABW1LYH1_9ACTN</name>
<evidence type="ECO:0000313" key="2">
    <source>
        <dbReference type="Proteomes" id="UP001596242"/>
    </source>
</evidence>
<accession>A0ABW1LYH1</accession>
<dbReference type="Pfam" id="PF21790">
    <property type="entry name" value="OGG"/>
    <property type="match status" value="1"/>
</dbReference>